<evidence type="ECO:0000313" key="2">
    <source>
        <dbReference type="Proteomes" id="UP000625804"/>
    </source>
</evidence>
<dbReference type="EMBL" id="JABTTE010000010">
    <property type="protein sequence ID" value="NSL51897.1"/>
    <property type="molecule type" value="Genomic_DNA"/>
</dbReference>
<name>A0A8J8GEI8_9BACI</name>
<dbReference type="Proteomes" id="UP000625804">
    <property type="component" value="Unassembled WGS sequence"/>
</dbReference>
<protein>
    <submittedName>
        <fullName evidence="1">DUF3055 family protein</fullName>
    </submittedName>
</protein>
<dbReference type="Pfam" id="PF11256">
    <property type="entry name" value="SAV0927-like"/>
    <property type="match status" value="1"/>
</dbReference>
<dbReference type="AlphaFoldDB" id="A0A8J8GEI8"/>
<dbReference type="InterPro" id="IPR021415">
    <property type="entry name" value="SAV0927-like"/>
</dbReference>
<sequence>MMVEILQEVRDTQAVHYFCLGTTNSRYDLTVIYSSHFYNKSMVVSIQTGRMVLMSQEDIENEFLWREPLGIKKEDVEVVQQFFQQILSKVEFTTQY</sequence>
<reference evidence="1" key="1">
    <citation type="submission" date="2020-06" db="EMBL/GenBank/DDBJ databases">
        <title>A novel thermopfilic bacterium from Erzurum, Turkey.</title>
        <authorList>
            <person name="Adiguzel A."/>
            <person name="Ay H."/>
            <person name="Baltaci M.O."/>
        </authorList>
    </citation>
    <scope>NUCLEOTIDE SEQUENCE</scope>
    <source>
        <strain evidence="1">P2</strain>
    </source>
</reference>
<accession>A0A8J8GEI8</accession>
<keyword evidence="2" id="KW-1185">Reference proteome</keyword>
<proteinExistence type="predicted"/>
<organism evidence="1 2">
    <name type="scientific">Calidifontibacillus erzurumensis</name>
    <dbReference type="NCBI Taxonomy" id="2741433"/>
    <lineage>
        <taxon>Bacteria</taxon>
        <taxon>Bacillati</taxon>
        <taxon>Bacillota</taxon>
        <taxon>Bacilli</taxon>
        <taxon>Bacillales</taxon>
        <taxon>Bacillaceae</taxon>
        <taxon>Calidifontibacillus/Schinkia group</taxon>
        <taxon>Calidifontibacillus</taxon>
    </lineage>
</organism>
<evidence type="ECO:0000313" key="1">
    <source>
        <dbReference type="EMBL" id="NSL51897.1"/>
    </source>
</evidence>
<gene>
    <name evidence="1" type="ORF">HR057_09060</name>
</gene>
<comment type="caution">
    <text evidence="1">The sequence shown here is derived from an EMBL/GenBank/DDBJ whole genome shotgun (WGS) entry which is preliminary data.</text>
</comment>